<gene>
    <name evidence="1" type="ORF">PC117_g15031</name>
</gene>
<accession>A0A8T1KE28</accession>
<organism evidence="1 2">
    <name type="scientific">Phytophthora cactorum</name>
    <dbReference type="NCBI Taxonomy" id="29920"/>
    <lineage>
        <taxon>Eukaryota</taxon>
        <taxon>Sar</taxon>
        <taxon>Stramenopiles</taxon>
        <taxon>Oomycota</taxon>
        <taxon>Peronosporomycetes</taxon>
        <taxon>Peronosporales</taxon>
        <taxon>Peronosporaceae</taxon>
        <taxon>Phytophthora</taxon>
    </lineage>
</organism>
<sequence length="117" mass="12983">MWPDSTKRFDVSIKVTSRATRPFGAPAVRYARDIKTGCTGECSARLAEELGGGPASANTTRPCFAGSPRRFALATRSRHRRISVPVFLLLLRCSTSRSINKAHFNWTIGNPYLELKK</sequence>
<dbReference type="EMBL" id="RCMK01000487">
    <property type="protein sequence ID" value="KAG2925953.1"/>
    <property type="molecule type" value="Genomic_DNA"/>
</dbReference>
<dbReference type="AlphaFoldDB" id="A0A8T1KE28"/>
<reference evidence="1" key="1">
    <citation type="submission" date="2018-10" db="EMBL/GenBank/DDBJ databases">
        <title>Effector identification in a new, highly contiguous assembly of the strawberry crown rot pathogen Phytophthora cactorum.</title>
        <authorList>
            <person name="Armitage A.D."/>
            <person name="Nellist C.F."/>
            <person name="Bates H."/>
            <person name="Vickerstaff R.J."/>
            <person name="Harrison R.J."/>
        </authorList>
    </citation>
    <scope>NUCLEOTIDE SEQUENCE</scope>
    <source>
        <strain evidence="1">4040</strain>
    </source>
</reference>
<comment type="caution">
    <text evidence="1">The sequence shown here is derived from an EMBL/GenBank/DDBJ whole genome shotgun (WGS) entry which is preliminary data.</text>
</comment>
<name>A0A8T1KE28_9STRA</name>
<evidence type="ECO:0000313" key="1">
    <source>
        <dbReference type="EMBL" id="KAG2925953.1"/>
    </source>
</evidence>
<proteinExistence type="predicted"/>
<dbReference type="Proteomes" id="UP000736787">
    <property type="component" value="Unassembled WGS sequence"/>
</dbReference>
<protein>
    <submittedName>
        <fullName evidence="1">Uncharacterized protein</fullName>
    </submittedName>
</protein>
<evidence type="ECO:0000313" key="2">
    <source>
        <dbReference type="Proteomes" id="UP000736787"/>
    </source>
</evidence>